<dbReference type="InterPro" id="IPR025403">
    <property type="entry name" value="TgpA-like_C"/>
</dbReference>
<evidence type="ECO:0000256" key="1">
    <source>
        <dbReference type="SAM" id="Phobius"/>
    </source>
</evidence>
<comment type="caution">
    <text evidence="4">The sequence shown here is derived from an EMBL/GenBank/DDBJ whole genome shotgun (WGS) entry which is preliminary data.</text>
</comment>
<feature type="chain" id="PRO_5045615594" evidence="2">
    <location>
        <begin position="20"/>
        <end position="243"/>
    </location>
</feature>
<keyword evidence="1" id="KW-1133">Transmembrane helix</keyword>
<dbReference type="RefSeq" id="WP_376885443.1">
    <property type="nucleotide sequence ID" value="NZ_JBHUHR010000023.1"/>
</dbReference>
<dbReference type="EMBL" id="JBHUHR010000023">
    <property type="protein sequence ID" value="MFD2034885.1"/>
    <property type="molecule type" value="Genomic_DNA"/>
</dbReference>
<accession>A0ABW4VM71</accession>
<evidence type="ECO:0000313" key="5">
    <source>
        <dbReference type="Proteomes" id="UP001597361"/>
    </source>
</evidence>
<gene>
    <name evidence="4" type="ORF">ACFSKL_08795</name>
</gene>
<evidence type="ECO:0000256" key="2">
    <source>
        <dbReference type="SAM" id="SignalP"/>
    </source>
</evidence>
<name>A0ABW4VM71_9BACT</name>
<reference evidence="5" key="1">
    <citation type="journal article" date="2019" name="Int. J. Syst. Evol. Microbiol.">
        <title>The Global Catalogue of Microorganisms (GCM) 10K type strain sequencing project: providing services to taxonomists for standard genome sequencing and annotation.</title>
        <authorList>
            <consortium name="The Broad Institute Genomics Platform"/>
            <consortium name="The Broad Institute Genome Sequencing Center for Infectious Disease"/>
            <person name="Wu L."/>
            <person name="Ma J."/>
        </authorList>
    </citation>
    <scope>NUCLEOTIDE SEQUENCE [LARGE SCALE GENOMIC DNA]</scope>
    <source>
        <strain evidence="5">CGMCC 1.15180</strain>
    </source>
</reference>
<keyword evidence="1" id="KW-0812">Transmembrane</keyword>
<proteinExistence type="predicted"/>
<keyword evidence="1" id="KW-0472">Membrane</keyword>
<keyword evidence="2" id="KW-0732">Signal</keyword>
<feature type="domain" description="Protein-glutamine gamma-glutamyltransferase-like C-terminal" evidence="3">
    <location>
        <begin position="170"/>
        <end position="234"/>
    </location>
</feature>
<feature type="transmembrane region" description="Helical" evidence="1">
    <location>
        <begin position="96"/>
        <end position="118"/>
    </location>
</feature>
<evidence type="ECO:0000313" key="4">
    <source>
        <dbReference type="EMBL" id="MFD2034885.1"/>
    </source>
</evidence>
<feature type="signal peptide" evidence="2">
    <location>
        <begin position="1"/>
        <end position="19"/>
    </location>
</feature>
<sequence length="243" mass="28838">MKLKISILLLLFSISMVEAKQDSLSVEAIHTVEDLQPFEFGEEYLDRYLGDRDFQYDESDVGENWFQKLQRKAGELYSRFWRWIIGNRTAGAFLNFIIQILPYLVLIGLSILLVWLFVRYDNRRVSENKLNGNQVAFGSDEEIIQNQNIQQLINEAIARNDFRLAIRYYYLLTLKKLIERELIDWKIQKTNHDYFDELATGDLKNQFVEITKIYDYIWYGDFHMNQTAFNRAEGAFLKVDSLL</sequence>
<organism evidence="4 5">
    <name type="scientific">Belliella marina</name>
    <dbReference type="NCBI Taxonomy" id="1644146"/>
    <lineage>
        <taxon>Bacteria</taxon>
        <taxon>Pseudomonadati</taxon>
        <taxon>Bacteroidota</taxon>
        <taxon>Cytophagia</taxon>
        <taxon>Cytophagales</taxon>
        <taxon>Cyclobacteriaceae</taxon>
        <taxon>Belliella</taxon>
    </lineage>
</organism>
<evidence type="ECO:0000259" key="3">
    <source>
        <dbReference type="Pfam" id="PF13559"/>
    </source>
</evidence>
<protein>
    <submittedName>
        <fullName evidence="4">DUF4129 domain-containing protein</fullName>
    </submittedName>
</protein>
<dbReference type="Pfam" id="PF13559">
    <property type="entry name" value="DUF4129"/>
    <property type="match status" value="1"/>
</dbReference>
<keyword evidence="5" id="KW-1185">Reference proteome</keyword>
<dbReference type="Proteomes" id="UP001597361">
    <property type="component" value="Unassembled WGS sequence"/>
</dbReference>